<protein>
    <submittedName>
        <fullName evidence="3">Glycosyltransferase involved in cell wall bisynthesis</fullName>
    </submittedName>
</protein>
<feature type="domain" description="Glycosyl transferase family 4" evidence="2">
    <location>
        <begin position="26"/>
        <end position="192"/>
    </location>
</feature>
<keyword evidence="4" id="KW-1185">Reference proteome</keyword>
<dbReference type="RefSeq" id="WP_092371254.1">
    <property type="nucleotide sequence ID" value="NZ_BMGV01000015.1"/>
</dbReference>
<name>A0A1H7DXJ4_9RHOB</name>
<evidence type="ECO:0000313" key="4">
    <source>
        <dbReference type="Proteomes" id="UP000199379"/>
    </source>
</evidence>
<organism evidence="3 4">
    <name type="scientific">Cribrihabitans marinus</name>
    <dbReference type="NCBI Taxonomy" id="1227549"/>
    <lineage>
        <taxon>Bacteria</taxon>
        <taxon>Pseudomonadati</taxon>
        <taxon>Pseudomonadota</taxon>
        <taxon>Alphaproteobacteria</taxon>
        <taxon>Rhodobacterales</taxon>
        <taxon>Paracoccaceae</taxon>
        <taxon>Cribrihabitans</taxon>
    </lineage>
</organism>
<proteinExistence type="predicted"/>
<dbReference type="GO" id="GO:0009103">
    <property type="term" value="P:lipopolysaccharide biosynthetic process"/>
    <property type="evidence" value="ECO:0007669"/>
    <property type="project" value="TreeGrafter"/>
</dbReference>
<evidence type="ECO:0000313" key="3">
    <source>
        <dbReference type="EMBL" id="SEK06456.1"/>
    </source>
</evidence>
<reference evidence="3 4" key="1">
    <citation type="submission" date="2016-10" db="EMBL/GenBank/DDBJ databases">
        <authorList>
            <person name="de Groot N.N."/>
        </authorList>
    </citation>
    <scope>NUCLEOTIDE SEQUENCE [LARGE SCALE GENOMIC DNA]</scope>
    <source>
        <strain evidence="3 4">DSM 29340</strain>
    </source>
</reference>
<dbReference type="Proteomes" id="UP000199379">
    <property type="component" value="Unassembled WGS sequence"/>
</dbReference>
<gene>
    <name evidence="3" type="ORF">SAMN05444007_11625</name>
</gene>
<keyword evidence="1 3" id="KW-0808">Transferase</keyword>
<dbReference type="STRING" id="1227549.SAMN05444007_11625"/>
<dbReference type="Gene3D" id="3.40.50.2000">
    <property type="entry name" value="Glycogen Phosphorylase B"/>
    <property type="match status" value="1"/>
</dbReference>
<accession>A0A1H7DXJ4</accession>
<dbReference type="Pfam" id="PF13692">
    <property type="entry name" value="Glyco_trans_1_4"/>
    <property type="match status" value="1"/>
</dbReference>
<dbReference type="SUPFAM" id="SSF53756">
    <property type="entry name" value="UDP-Glycosyltransferase/glycogen phosphorylase"/>
    <property type="match status" value="1"/>
</dbReference>
<evidence type="ECO:0000256" key="1">
    <source>
        <dbReference type="ARBA" id="ARBA00022679"/>
    </source>
</evidence>
<dbReference type="GO" id="GO:0016757">
    <property type="term" value="F:glycosyltransferase activity"/>
    <property type="evidence" value="ECO:0007669"/>
    <property type="project" value="TreeGrafter"/>
</dbReference>
<dbReference type="InterPro" id="IPR022623">
    <property type="entry name" value="Glyco_trans_4"/>
</dbReference>
<dbReference type="PANTHER" id="PTHR46401">
    <property type="entry name" value="GLYCOSYLTRANSFERASE WBBK-RELATED"/>
    <property type="match status" value="1"/>
</dbReference>
<dbReference type="OrthoDB" id="9793726at2"/>
<sequence>MNFLFVHQNMPGQYREIVRWLVSQGGHRIVFLTQRGDLDIEGVLRVTYASHHEPGKDAYGLSRVWEEATGAGFGAALAAQKLKMEKGFTPDIIIGHVGWGELTFLKDVWPDVPVIGYFEYFYRTEGGIVGFDPDEPVSEHVGFTTRARNVVPYVNLDAVDLGQCPTLWQRDRFPEFFHDRMYVCHDGVRTDQLTPDANASVGLGRLERPITRNDEIVTYLARNMERVRGFQVMMRALPGIQRARPNARVVLVGGNETSYGPNSDTPGGLRGEMERELGDRVDWSRVHFVGRVPYDTFQKLVQISRCHIYLTMPFVLSWSLLESMAMQATLVASDVAPVREAITHGQTGLLVDFFDPDALAAQVVEVLANPAGHAHLGPAARAHVIEKYDFLTRCLPEHIRQINALVPEDRRIAVPGAPE</sequence>
<dbReference type="Pfam" id="PF12000">
    <property type="entry name" value="Glyco_trans_4_3"/>
    <property type="match status" value="1"/>
</dbReference>
<dbReference type="AlphaFoldDB" id="A0A1H7DXJ4"/>
<dbReference type="CDD" id="cd03818">
    <property type="entry name" value="GT4_ExpC-like"/>
    <property type="match status" value="1"/>
</dbReference>
<evidence type="ECO:0000259" key="2">
    <source>
        <dbReference type="Pfam" id="PF12000"/>
    </source>
</evidence>
<dbReference type="PANTHER" id="PTHR46401:SF2">
    <property type="entry name" value="GLYCOSYLTRANSFERASE WBBK-RELATED"/>
    <property type="match status" value="1"/>
</dbReference>
<dbReference type="EMBL" id="FNYD01000016">
    <property type="protein sequence ID" value="SEK06456.1"/>
    <property type="molecule type" value="Genomic_DNA"/>
</dbReference>